<feature type="domain" description="RNA polymerase sigma-70 region 2" evidence="5">
    <location>
        <begin position="34"/>
        <end position="105"/>
    </location>
</feature>
<name>A0A4R7J765_9ACTN</name>
<evidence type="ECO:0000259" key="5">
    <source>
        <dbReference type="Pfam" id="PF04542"/>
    </source>
</evidence>
<dbReference type="AlphaFoldDB" id="A0A4R7J765"/>
<evidence type="ECO:0000256" key="1">
    <source>
        <dbReference type="ARBA" id="ARBA00010641"/>
    </source>
</evidence>
<reference evidence="7 8" key="1">
    <citation type="submission" date="2019-03" db="EMBL/GenBank/DDBJ databases">
        <title>Genomic Encyclopedia of Archaeal and Bacterial Type Strains, Phase II (KMG-II): from individual species to whole genera.</title>
        <authorList>
            <person name="Goeker M."/>
        </authorList>
    </citation>
    <scope>NUCLEOTIDE SEQUENCE [LARGE SCALE GENOMIC DNA]</scope>
    <source>
        <strain evidence="7 8">DSM 24323</strain>
    </source>
</reference>
<dbReference type="PANTHER" id="PTHR43133:SF25">
    <property type="entry name" value="RNA POLYMERASE SIGMA FACTOR RFAY-RELATED"/>
    <property type="match status" value="1"/>
</dbReference>
<sequence length="200" mass="22529">MSEPRARWSTTDDLDDAHLWARLQARDEYAFRVLFTRHNKVVYNFAFRHCASWSMAEDVTQSTFASLWRRARTDSVDDLRGDSARPVLLATARNEASNAMRASKRHLRVVDKVERTACPESDNVADWVADESAMRQINEILQRVPDNQQVVIEMVAWAGLEMTEVATALGVPVGTVKSRLNRARRKLATTEIAAMLGGGL</sequence>
<dbReference type="Pfam" id="PF04542">
    <property type="entry name" value="Sigma70_r2"/>
    <property type="match status" value="1"/>
</dbReference>
<dbReference type="CDD" id="cd06171">
    <property type="entry name" value="Sigma70_r4"/>
    <property type="match status" value="1"/>
</dbReference>
<comment type="similarity">
    <text evidence="1">Belongs to the sigma-70 factor family. ECF subfamily.</text>
</comment>
<gene>
    <name evidence="7" type="ORF">CLV29_0875</name>
</gene>
<evidence type="ECO:0000256" key="2">
    <source>
        <dbReference type="ARBA" id="ARBA00023015"/>
    </source>
</evidence>
<evidence type="ECO:0000256" key="4">
    <source>
        <dbReference type="ARBA" id="ARBA00023163"/>
    </source>
</evidence>
<dbReference type="GO" id="GO:0006352">
    <property type="term" value="P:DNA-templated transcription initiation"/>
    <property type="evidence" value="ECO:0007669"/>
    <property type="project" value="InterPro"/>
</dbReference>
<keyword evidence="3" id="KW-0731">Sigma factor</keyword>
<organism evidence="7 8">
    <name type="scientific">Naumannella halotolerans</name>
    <dbReference type="NCBI Taxonomy" id="993414"/>
    <lineage>
        <taxon>Bacteria</taxon>
        <taxon>Bacillati</taxon>
        <taxon>Actinomycetota</taxon>
        <taxon>Actinomycetes</taxon>
        <taxon>Propionibacteriales</taxon>
        <taxon>Propionibacteriaceae</taxon>
        <taxon>Naumannella</taxon>
    </lineage>
</organism>
<dbReference type="GO" id="GO:0016987">
    <property type="term" value="F:sigma factor activity"/>
    <property type="evidence" value="ECO:0007669"/>
    <property type="project" value="UniProtKB-KW"/>
</dbReference>
<dbReference type="InterPro" id="IPR013249">
    <property type="entry name" value="RNA_pol_sigma70_r4_t2"/>
</dbReference>
<evidence type="ECO:0000313" key="8">
    <source>
        <dbReference type="Proteomes" id="UP000295371"/>
    </source>
</evidence>
<dbReference type="Pfam" id="PF08281">
    <property type="entry name" value="Sigma70_r4_2"/>
    <property type="match status" value="1"/>
</dbReference>
<dbReference type="InterPro" id="IPR013324">
    <property type="entry name" value="RNA_pol_sigma_r3/r4-like"/>
</dbReference>
<dbReference type="PANTHER" id="PTHR43133">
    <property type="entry name" value="RNA POLYMERASE ECF-TYPE SIGMA FACTO"/>
    <property type="match status" value="1"/>
</dbReference>
<dbReference type="NCBIfam" id="TIGR02937">
    <property type="entry name" value="sigma70-ECF"/>
    <property type="match status" value="1"/>
</dbReference>
<dbReference type="InterPro" id="IPR013325">
    <property type="entry name" value="RNA_pol_sigma_r2"/>
</dbReference>
<dbReference type="EMBL" id="SOAW01000001">
    <property type="protein sequence ID" value="TDT33270.1"/>
    <property type="molecule type" value="Genomic_DNA"/>
</dbReference>
<comment type="caution">
    <text evidence="7">The sequence shown here is derived from an EMBL/GenBank/DDBJ whole genome shotgun (WGS) entry which is preliminary data.</text>
</comment>
<evidence type="ECO:0000256" key="3">
    <source>
        <dbReference type="ARBA" id="ARBA00023082"/>
    </source>
</evidence>
<keyword evidence="4" id="KW-0804">Transcription</keyword>
<dbReference type="GO" id="GO:0003677">
    <property type="term" value="F:DNA binding"/>
    <property type="evidence" value="ECO:0007669"/>
    <property type="project" value="InterPro"/>
</dbReference>
<evidence type="ECO:0000259" key="6">
    <source>
        <dbReference type="Pfam" id="PF08281"/>
    </source>
</evidence>
<dbReference type="InterPro" id="IPR007627">
    <property type="entry name" value="RNA_pol_sigma70_r2"/>
</dbReference>
<dbReference type="RefSeq" id="WP_243831718.1">
    <property type="nucleotide sequence ID" value="NZ_SOAW01000001.1"/>
</dbReference>
<protein>
    <submittedName>
        <fullName evidence="7">RNA polymerase sigma-70 factor (ECF subfamily)</fullName>
    </submittedName>
</protein>
<proteinExistence type="inferred from homology"/>
<dbReference type="Gene3D" id="1.10.1740.10">
    <property type="match status" value="1"/>
</dbReference>
<dbReference type="InterPro" id="IPR039425">
    <property type="entry name" value="RNA_pol_sigma-70-like"/>
</dbReference>
<feature type="domain" description="RNA polymerase sigma factor 70 region 4 type 2" evidence="6">
    <location>
        <begin position="135"/>
        <end position="187"/>
    </location>
</feature>
<dbReference type="Gene3D" id="1.10.10.10">
    <property type="entry name" value="Winged helix-like DNA-binding domain superfamily/Winged helix DNA-binding domain"/>
    <property type="match status" value="1"/>
</dbReference>
<keyword evidence="2" id="KW-0805">Transcription regulation</keyword>
<dbReference type="SUPFAM" id="SSF88659">
    <property type="entry name" value="Sigma3 and sigma4 domains of RNA polymerase sigma factors"/>
    <property type="match status" value="1"/>
</dbReference>
<dbReference type="InterPro" id="IPR036388">
    <property type="entry name" value="WH-like_DNA-bd_sf"/>
</dbReference>
<accession>A0A4R7J765</accession>
<evidence type="ECO:0000313" key="7">
    <source>
        <dbReference type="EMBL" id="TDT33270.1"/>
    </source>
</evidence>
<dbReference type="SUPFAM" id="SSF88946">
    <property type="entry name" value="Sigma2 domain of RNA polymerase sigma factors"/>
    <property type="match status" value="1"/>
</dbReference>
<keyword evidence="8" id="KW-1185">Reference proteome</keyword>
<dbReference type="InterPro" id="IPR014284">
    <property type="entry name" value="RNA_pol_sigma-70_dom"/>
</dbReference>
<dbReference type="Proteomes" id="UP000295371">
    <property type="component" value="Unassembled WGS sequence"/>
</dbReference>